<dbReference type="Proteomes" id="UP000325797">
    <property type="component" value="Chromosome"/>
</dbReference>
<dbReference type="SUPFAM" id="SSF53822">
    <property type="entry name" value="Periplasmic binding protein-like I"/>
    <property type="match status" value="1"/>
</dbReference>
<name>A0A5J6MVZ3_9PROT</name>
<dbReference type="InterPro" id="IPR028081">
    <property type="entry name" value="Leu-bd"/>
</dbReference>
<dbReference type="GO" id="GO:0006865">
    <property type="term" value="P:amino acid transport"/>
    <property type="evidence" value="ECO:0007669"/>
    <property type="project" value="UniProtKB-KW"/>
</dbReference>
<proteinExistence type="inferred from homology"/>
<evidence type="ECO:0000259" key="5">
    <source>
        <dbReference type="Pfam" id="PF13458"/>
    </source>
</evidence>
<evidence type="ECO:0000256" key="1">
    <source>
        <dbReference type="ARBA" id="ARBA00010062"/>
    </source>
</evidence>
<keyword evidence="3" id="KW-0029">Amino-acid transport</keyword>
<gene>
    <name evidence="6" type="ORF">FRZ61_11800</name>
</gene>
<dbReference type="Pfam" id="PF13458">
    <property type="entry name" value="Peripla_BP_6"/>
    <property type="match status" value="1"/>
</dbReference>
<protein>
    <submittedName>
        <fullName evidence="6">ABC transporter substrate-binding protein</fullName>
    </submittedName>
</protein>
<keyword evidence="3" id="KW-0813">Transport</keyword>
<dbReference type="PANTHER" id="PTHR30483">
    <property type="entry name" value="LEUCINE-SPECIFIC-BINDING PROTEIN"/>
    <property type="match status" value="1"/>
</dbReference>
<evidence type="ECO:0000313" key="6">
    <source>
        <dbReference type="EMBL" id="QEX21257.1"/>
    </source>
</evidence>
<evidence type="ECO:0000256" key="2">
    <source>
        <dbReference type="ARBA" id="ARBA00022729"/>
    </source>
</evidence>
<feature type="signal peptide" evidence="4">
    <location>
        <begin position="1"/>
        <end position="28"/>
    </location>
</feature>
<dbReference type="Gene3D" id="3.40.50.2300">
    <property type="match status" value="2"/>
</dbReference>
<dbReference type="KEGG" id="hadh:FRZ61_11800"/>
<organism evidence="6 7">
    <name type="scientific">Hypericibacter adhaerens</name>
    <dbReference type="NCBI Taxonomy" id="2602016"/>
    <lineage>
        <taxon>Bacteria</taxon>
        <taxon>Pseudomonadati</taxon>
        <taxon>Pseudomonadota</taxon>
        <taxon>Alphaproteobacteria</taxon>
        <taxon>Rhodospirillales</taxon>
        <taxon>Dongiaceae</taxon>
        <taxon>Hypericibacter</taxon>
    </lineage>
</organism>
<evidence type="ECO:0000256" key="3">
    <source>
        <dbReference type="ARBA" id="ARBA00022970"/>
    </source>
</evidence>
<dbReference type="PROSITE" id="PS51318">
    <property type="entry name" value="TAT"/>
    <property type="match status" value="1"/>
</dbReference>
<dbReference type="InterPro" id="IPR028082">
    <property type="entry name" value="Peripla_BP_I"/>
</dbReference>
<accession>A0A5J6MVZ3</accession>
<dbReference type="AlphaFoldDB" id="A0A5J6MVZ3"/>
<feature type="chain" id="PRO_5023864147" evidence="4">
    <location>
        <begin position="29"/>
        <end position="425"/>
    </location>
</feature>
<dbReference type="PANTHER" id="PTHR30483:SF6">
    <property type="entry name" value="PERIPLASMIC BINDING PROTEIN OF ABC TRANSPORTER FOR NATURAL AMINO ACIDS"/>
    <property type="match status" value="1"/>
</dbReference>
<keyword evidence="7" id="KW-1185">Reference proteome</keyword>
<comment type="similarity">
    <text evidence="1">Belongs to the leucine-binding protein family.</text>
</comment>
<dbReference type="InterPro" id="IPR006311">
    <property type="entry name" value="TAT_signal"/>
</dbReference>
<evidence type="ECO:0000256" key="4">
    <source>
        <dbReference type="SAM" id="SignalP"/>
    </source>
</evidence>
<feature type="domain" description="Leucine-binding protein" evidence="5">
    <location>
        <begin position="32"/>
        <end position="373"/>
    </location>
</feature>
<evidence type="ECO:0000313" key="7">
    <source>
        <dbReference type="Proteomes" id="UP000325797"/>
    </source>
</evidence>
<dbReference type="InterPro" id="IPR051010">
    <property type="entry name" value="BCAA_transport"/>
</dbReference>
<sequence>MNRRELLAASAAGLVALTFSAGVNSARADGKPIKIGCLAPFTGPSSRTGENIRQGTMMAIEDARADGEIPLTVDGEKRDIEIVLVDDQSDPEKGVLALRDAVSREGVEFMINGWHSSVALATMDVEADLGIVHLGNLGESQSIADKINSDVNRYAGYFKSYSSPASFSVLYGAPLNYFREKGLWKPANLKAAVLVEDTDYGRSWGEALVTSLKSAGYEVSGFDVVPFEETEFSPIITKYRAQQISLVMTTITAPVGASNFVKQVRTQKLKALLVSHGLTWFSEWHELTGEASDYNVTMDSPAPLAPWQTEWNQRFKAKYGEDPSITASGLPYDYTRMAIKAINQAGTLKREALIETIRSMEYKGIWNLYKFAKEPGPNATSPNEVLTGPFMKGFFFPMVQLMGGERKVIWPLEFASAEFVAPPWL</sequence>
<dbReference type="RefSeq" id="WP_225309142.1">
    <property type="nucleotide sequence ID" value="NZ_CP042582.1"/>
</dbReference>
<reference evidence="6 7" key="1">
    <citation type="submission" date="2019-08" db="EMBL/GenBank/DDBJ databases">
        <title>Hyperibacter terrae gen. nov., sp. nov. and Hyperibacter viscosus sp. nov., two new members in the family Rhodospirillaceae isolated from the rhizosphere of Hypericum perforatum.</title>
        <authorList>
            <person name="Noviana Z."/>
        </authorList>
    </citation>
    <scope>NUCLEOTIDE SEQUENCE [LARGE SCALE GENOMIC DNA]</scope>
    <source>
        <strain evidence="6 7">R5959</strain>
    </source>
</reference>
<dbReference type="EMBL" id="CP042582">
    <property type="protein sequence ID" value="QEX21257.1"/>
    <property type="molecule type" value="Genomic_DNA"/>
</dbReference>
<keyword evidence="2 4" id="KW-0732">Signal</keyword>